<feature type="domain" description="SS18 N-terminal" evidence="3">
    <location>
        <begin position="18"/>
        <end position="68"/>
    </location>
</feature>
<evidence type="ECO:0000259" key="3">
    <source>
        <dbReference type="Pfam" id="PF05030"/>
    </source>
</evidence>
<dbReference type="InterPro" id="IPR007726">
    <property type="entry name" value="SS18_N"/>
</dbReference>
<feature type="compositionally biased region" description="Low complexity" evidence="2">
    <location>
        <begin position="107"/>
        <end position="120"/>
    </location>
</feature>
<keyword evidence="4" id="KW-1185">Reference proteome</keyword>
<feature type="region of interest" description="Disordered" evidence="2">
    <location>
        <begin position="97"/>
        <end position="120"/>
    </location>
</feature>
<comment type="similarity">
    <text evidence="1">Belongs to the SS18 family.</text>
</comment>
<evidence type="ECO:0000256" key="1">
    <source>
        <dbReference type="ARBA" id="ARBA00007945"/>
    </source>
</evidence>
<proteinExistence type="inferred from homology"/>
<organism evidence="4 5">
    <name type="scientific">Syphacia muris</name>
    <dbReference type="NCBI Taxonomy" id="451379"/>
    <lineage>
        <taxon>Eukaryota</taxon>
        <taxon>Metazoa</taxon>
        <taxon>Ecdysozoa</taxon>
        <taxon>Nematoda</taxon>
        <taxon>Chromadorea</taxon>
        <taxon>Rhabditida</taxon>
        <taxon>Spirurina</taxon>
        <taxon>Oxyuridomorpha</taxon>
        <taxon>Oxyuroidea</taxon>
        <taxon>Oxyuridae</taxon>
        <taxon>Syphacia</taxon>
    </lineage>
</organism>
<dbReference type="AlphaFoldDB" id="A0A0N5AGR6"/>
<evidence type="ECO:0000313" key="5">
    <source>
        <dbReference type="WBParaSite" id="SMUV_0000353301-mRNA-1"/>
    </source>
</evidence>
<dbReference type="Proteomes" id="UP000046393">
    <property type="component" value="Unplaced"/>
</dbReference>
<dbReference type="STRING" id="451379.A0A0N5AGR6"/>
<reference evidence="5" key="1">
    <citation type="submission" date="2017-02" db="UniProtKB">
        <authorList>
            <consortium name="WormBaseParasite"/>
        </authorList>
    </citation>
    <scope>IDENTIFICATION</scope>
</reference>
<evidence type="ECO:0000313" key="4">
    <source>
        <dbReference type="Proteomes" id="UP000046393"/>
    </source>
</evidence>
<evidence type="ECO:0000256" key="2">
    <source>
        <dbReference type="SAM" id="MobiDB-lite"/>
    </source>
</evidence>
<sequence>MSLAFESAAQAGARKDAGTIQKMLDENAVLIQTIVKHQRTGRVKDALRYQQLLHRNLIYLASLSDEAALKEELDAANCVGSANTSAPAATLTPGNVGMPVPVGTNGGRMTTATTTPIIEK</sequence>
<accession>A0A0N5AGR6</accession>
<protein>
    <submittedName>
        <fullName evidence="5">SSXT domain-containing protein</fullName>
    </submittedName>
</protein>
<dbReference type="Pfam" id="PF05030">
    <property type="entry name" value="SSXT"/>
    <property type="match status" value="1"/>
</dbReference>
<name>A0A0N5AGR6_9BILA</name>
<dbReference type="WBParaSite" id="SMUV_0000353301-mRNA-1">
    <property type="protein sequence ID" value="SMUV_0000353301-mRNA-1"/>
    <property type="gene ID" value="SMUV_0000353301"/>
</dbReference>